<keyword evidence="3" id="KW-1185">Reference proteome</keyword>
<dbReference type="InterPro" id="IPR023631">
    <property type="entry name" value="Amidase_dom"/>
</dbReference>
<dbReference type="InterPro" id="IPR036928">
    <property type="entry name" value="AS_sf"/>
</dbReference>
<proteinExistence type="predicted"/>
<dbReference type="InterPro" id="IPR000120">
    <property type="entry name" value="Amidase"/>
</dbReference>
<dbReference type="InterPro" id="IPR006311">
    <property type="entry name" value="TAT_signal"/>
</dbReference>
<gene>
    <name evidence="2" type="ORF">ACFFIA_39605</name>
</gene>
<organism evidence="2 3">
    <name type="scientific">Phytohabitans kaempferiae</name>
    <dbReference type="NCBI Taxonomy" id="1620943"/>
    <lineage>
        <taxon>Bacteria</taxon>
        <taxon>Bacillati</taxon>
        <taxon>Actinomycetota</taxon>
        <taxon>Actinomycetes</taxon>
        <taxon>Micromonosporales</taxon>
        <taxon>Micromonosporaceae</taxon>
    </lineage>
</organism>
<comment type="caution">
    <text evidence="2">The sequence shown here is derived from an EMBL/GenBank/DDBJ whole genome shotgun (WGS) entry which is preliminary data.</text>
</comment>
<reference evidence="2 3" key="1">
    <citation type="submission" date="2024-09" db="EMBL/GenBank/DDBJ databases">
        <authorList>
            <person name="Sun Q."/>
            <person name="Mori K."/>
        </authorList>
    </citation>
    <scope>NUCLEOTIDE SEQUENCE [LARGE SCALE GENOMIC DNA]</scope>
    <source>
        <strain evidence="2 3">TBRC 3947</strain>
    </source>
</reference>
<dbReference type="Proteomes" id="UP001589867">
    <property type="component" value="Unassembled WGS sequence"/>
</dbReference>
<protein>
    <submittedName>
        <fullName evidence="2">Amidase</fullName>
    </submittedName>
</protein>
<evidence type="ECO:0000313" key="2">
    <source>
        <dbReference type="EMBL" id="MFC0533728.1"/>
    </source>
</evidence>
<evidence type="ECO:0000313" key="3">
    <source>
        <dbReference type="Proteomes" id="UP001589867"/>
    </source>
</evidence>
<dbReference type="Gene3D" id="3.90.1300.10">
    <property type="entry name" value="Amidase signature (AS) domain"/>
    <property type="match status" value="1"/>
</dbReference>
<dbReference type="SUPFAM" id="SSF75304">
    <property type="entry name" value="Amidase signature (AS) enzymes"/>
    <property type="match status" value="1"/>
</dbReference>
<dbReference type="PROSITE" id="PS51318">
    <property type="entry name" value="TAT"/>
    <property type="match status" value="1"/>
</dbReference>
<dbReference type="PANTHER" id="PTHR11895:SF176">
    <property type="entry name" value="AMIDASE AMID-RELATED"/>
    <property type="match status" value="1"/>
</dbReference>
<dbReference type="Pfam" id="PF01425">
    <property type="entry name" value="Amidase"/>
    <property type="match status" value="1"/>
</dbReference>
<dbReference type="RefSeq" id="WP_377261705.1">
    <property type="nucleotide sequence ID" value="NZ_JBHLUH010000089.1"/>
</dbReference>
<feature type="domain" description="Amidase" evidence="1">
    <location>
        <begin position="92"/>
        <end position="512"/>
    </location>
</feature>
<sequence>MSAAPAAGPAHGSPSAATVAGAPAAPSAISRRTLVAGAAIAGVAAAGGTVLTGSPAHASPFSGRTPDVPLYDLEVWQAAQLIRTRKLSPVDLAEATLARIAAVEPKVKAFVNLYPAAEILAAAHKAAQEIRRGHYRGPLHGVTVGLKDIYLTKGKVTEGNSRLYTGFVPDVDATSVARLKAAGATIFGKVGTSELATSTASEANNPWDLARTPGGSSSGSAAGAAASEFMIGMGTCTGGSIRGPAANCGLTGFKPTYGTISLHGIFPLAWSMDHPGPLVHSARDAALLVDAIGGVDPLDPLSRKVKRYRLADELAKNKGRKPLRGVVVGVPVPDDFLSGVPNDEEVAAFEEAVGVIRSLGATVRPVRSKVRLPGLTSVSSFYDPIRSGEVAAFQHRNLVTQPENMSQDYRNKVVAGLMLPGTAYLQAQRVRRLWRDGFLSMFDDIDVVIHAADNIAGLKSGTNPPLPRPSSGSKTNIWNLSGAPAVAIPTGFSRVERMPLSMQVAAKPGDDGIALRVADAFQSVTAHHKARPAL</sequence>
<dbReference type="EMBL" id="JBHLUH010000089">
    <property type="protein sequence ID" value="MFC0533728.1"/>
    <property type="molecule type" value="Genomic_DNA"/>
</dbReference>
<dbReference type="PANTHER" id="PTHR11895">
    <property type="entry name" value="TRANSAMIDASE"/>
    <property type="match status" value="1"/>
</dbReference>
<evidence type="ECO:0000259" key="1">
    <source>
        <dbReference type="Pfam" id="PF01425"/>
    </source>
</evidence>
<name>A0ABV6MHD0_9ACTN</name>
<accession>A0ABV6MHD0</accession>